<protein>
    <submittedName>
        <fullName evidence="2">Uncharacterized protein</fullName>
    </submittedName>
</protein>
<accession>A0A0R2Q2T8</accession>
<comment type="caution">
    <text evidence="2">The sequence shown here is derived from an EMBL/GenBank/DDBJ whole genome shotgun (WGS) entry which is preliminary data.</text>
</comment>
<sequence>MEISRDLLLILHFIAMAGLLGGLLASQSKLNKGVLHSSLLALVTGLGLVGIRYSLVDSYPDQYEAVDNVKIWLKSNILVAILIIGYINAKKQVFPKRAWLAMVALSVS</sequence>
<keyword evidence="1" id="KW-0472">Membrane</keyword>
<gene>
    <name evidence="2" type="ORF">ABR61_05900</name>
</gene>
<evidence type="ECO:0000256" key="1">
    <source>
        <dbReference type="SAM" id="Phobius"/>
    </source>
</evidence>
<keyword evidence="1" id="KW-1133">Transmembrane helix</keyword>
<proteinExistence type="predicted"/>
<evidence type="ECO:0000313" key="3">
    <source>
        <dbReference type="Proteomes" id="UP000054212"/>
    </source>
</evidence>
<organism evidence="2 3">
    <name type="scientific">Actinobacteria bacterium BACL2 MAG-120813-bin23</name>
    <dbReference type="NCBI Taxonomy" id="1655569"/>
    <lineage>
        <taxon>Bacteria</taxon>
        <taxon>Bacillati</taxon>
        <taxon>Actinomycetota</taxon>
        <taxon>Actinomycetes</taxon>
        <taxon>Actinomycetes incertae sedis</taxon>
        <taxon>ac1 cluster</taxon>
    </lineage>
</organism>
<name>A0A0R2Q2T8_9ACTN</name>
<dbReference type="EMBL" id="LIAT01000150">
    <property type="protein sequence ID" value="KRO44481.1"/>
    <property type="molecule type" value="Genomic_DNA"/>
</dbReference>
<feature type="transmembrane region" description="Helical" evidence="1">
    <location>
        <begin position="71"/>
        <end position="89"/>
    </location>
</feature>
<reference evidence="2 3" key="1">
    <citation type="submission" date="2015-10" db="EMBL/GenBank/DDBJ databases">
        <title>Metagenome-Assembled Genomes uncover a global brackish microbiome.</title>
        <authorList>
            <person name="Hugerth L.W."/>
            <person name="Larsson J."/>
            <person name="Alneberg J."/>
            <person name="Lindh M.V."/>
            <person name="Legrand C."/>
            <person name="Pinhassi J."/>
            <person name="Andersson A.F."/>
        </authorList>
    </citation>
    <scope>NUCLEOTIDE SEQUENCE [LARGE SCALE GENOMIC DNA]</scope>
    <source>
        <strain evidence="2">BACL2 MAG-120813-bin23</strain>
    </source>
</reference>
<evidence type="ECO:0000313" key="2">
    <source>
        <dbReference type="EMBL" id="KRO44481.1"/>
    </source>
</evidence>
<feature type="transmembrane region" description="Helical" evidence="1">
    <location>
        <begin position="6"/>
        <end position="26"/>
    </location>
</feature>
<feature type="non-terminal residue" evidence="2">
    <location>
        <position position="108"/>
    </location>
</feature>
<feature type="transmembrane region" description="Helical" evidence="1">
    <location>
        <begin position="33"/>
        <end position="51"/>
    </location>
</feature>
<dbReference type="Proteomes" id="UP000054212">
    <property type="component" value="Unassembled WGS sequence"/>
</dbReference>
<dbReference type="AlphaFoldDB" id="A0A0R2Q2T8"/>
<keyword evidence="1" id="KW-0812">Transmembrane</keyword>